<comment type="similarity">
    <text evidence="1">Belongs to the aspartyl/asparaginyl beta-hydroxylase family.</text>
</comment>
<keyword evidence="3" id="KW-0560">Oxidoreductase</keyword>
<reference evidence="5 6" key="1">
    <citation type="submission" date="2020-09" db="EMBL/GenBank/DDBJ databases">
        <authorList>
            <person name="Yoon J.-W."/>
        </authorList>
    </citation>
    <scope>NUCLEOTIDE SEQUENCE [LARGE SCALE GENOMIC DNA]</scope>
    <source>
        <strain evidence="5 6">KMU-140</strain>
    </source>
</reference>
<sequence>MELSIGPRPAVKKSAKPLHYRFAKKQRHRLNAVIASSSLIDDRPVFGASEFDWTQPLTDEWESIRDEALAIYEHRDAIPPLREISPDHRRIMRDNSWRSFFLIGYGHRQEENIARAPRTAELVSRIPGLNSAFFSILAPGARIVPHRGVTKAFITAHLGIKVPRDRESCWLRVGNERLSWREGEWTVFDDTYEHEVHNDTDETRIVLLCQVARPLKAPGSWVAAATLGYVRRSHFVQDAKNNLADWESVFARAERGEI</sequence>
<dbReference type="Gene3D" id="2.60.120.330">
    <property type="entry name" value="B-lactam Antibiotic, Isopenicillin N Synthase, Chain"/>
    <property type="match status" value="1"/>
</dbReference>
<evidence type="ECO:0000256" key="2">
    <source>
        <dbReference type="ARBA" id="ARBA00022964"/>
    </source>
</evidence>
<dbReference type="RefSeq" id="WP_190787337.1">
    <property type="nucleotide sequence ID" value="NZ_JACXLC010000001.1"/>
</dbReference>
<dbReference type="EMBL" id="JACXLC010000001">
    <property type="protein sequence ID" value="MBD2841832.1"/>
    <property type="molecule type" value="Genomic_DNA"/>
</dbReference>
<dbReference type="Pfam" id="PF05118">
    <property type="entry name" value="Asp_Arg_Hydrox"/>
    <property type="match status" value="1"/>
</dbReference>
<name>A0ABR8KMP6_9SPHN</name>
<gene>
    <name evidence="5" type="ORF">IB285_06095</name>
</gene>
<proteinExistence type="inferred from homology"/>
<comment type="caution">
    <text evidence="5">The sequence shown here is derived from an EMBL/GenBank/DDBJ whole genome shotgun (WGS) entry which is preliminary data.</text>
</comment>
<evidence type="ECO:0000256" key="3">
    <source>
        <dbReference type="ARBA" id="ARBA00023002"/>
    </source>
</evidence>
<feature type="domain" description="Aspartyl/asparaginy/proline hydroxylase" evidence="4">
    <location>
        <begin position="59"/>
        <end position="214"/>
    </location>
</feature>
<keyword evidence="6" id="KW-1185">Reference proteome</keyword>
<evidence type="ECO:0000313" key="6">
    <source>
        <dbReference type="Proteomes" id="UP000635384"/>
    </source>
</evidence>
<dbReference type="SUPFAM" id="SSF51197">
    <property type="entry name" value="Clavaminate synthase-like"/>
    <property type="match status" value="1"/>
</dbReference>
<dbReference type="Proteomes" id="UP000635384">
    <property type="component" value="Unassembled WGS sequence"/>
</dbReference>
<dbReference type="PANTHER" id="PTHR46332:SF5">
    <property type="entry name" value="ASPARTATE BETA-HYDROXYLASE DOMAIN CONTAINING 2"/>
    <property type="match status" value="1"/>
</dbReference>
<dbReference type="InterPro" id="IPR027443">
    <property type="entry name" value="IPNS-like_sf"/>
</dbReference>
<dbReference type="PANTHER" id="PTHR46332">
    <property type="entry name" value="ASPARTATE BETA-HYDROXYLASE DOMAIN-CONTAINING PROTEIN 2"/>
    <property type="match status" value="1"/>
</dbReference>
<dbReference type="InterPro" id="IPR051821">
    <property type="entry name" value="Asp/Asn_beta-hydroxylase"/>
</dbReference>
<evidence type="ECO:0000313" key="5">
    <source>
        <dbReference type="EMBL" id="MBD2841832.1"/>
    </source>
</evidence>
<accession>A0ABR8KMP6</accession>
<evidence type="ECO:0000259" key="4">
    <source>
        <dbReference type="Pfam" id="PF05118"/>
    </source>
</evidence>
<keyword evidence="2" id="KW-0223">Dioxygenase</keyword>
<protein>
    <submittedName>
        <fullName evidence="5">Aspartyl/asparaginyl beta-hydroxylase domain-containing protein</fullName>
    </submittedName>
</protein>
<organism evidence="5 6">
    <name type="scientific">Erythrobacter rubeus</name>
    <dbReference type="NCBI Taxonomy" id="2760803"/>
    <lineage>
        <taxon>Bacteria</taxon>
        <taxon>Pseudomonadati</taxon>
        <taxon>Pseudomonadota</taxon>
        <taxon>Alphaproteobacteria</taxon>
        <taxon>Sphingomonadales</taxon>
        <taxon>Erythrobacteraceae</taxon>
        <taxon>Erythrobacter/Porphyrobacter group</taxon>
        <taxon>Erythrobacter</taxon>
    </lineage>
</organism>
<evidence type="ECO:0000256" key="1">
    <source>
        <dbReference type="ARBA" id="ARBA00007730"/>
    </source>
</evidence>
<dbReference type="InterPro" id="IPR007803">
    <property type="entry name" value="Asp/Arg/Pro-Hydrxlase"/>
</dbReference>